<proteinExistence type="predicted"/>
<name>A0A0B6YPX4_9EUPU</name>
<sequence>MAAPNSFSRSQFSVQSIIVDLTVLHPVQVTQTTYEKVYNYAGNPNNFLCHFRQSIHTPASTCSIYSHREQCVLKAKKKNHLTTYLVNLNENYKS</sequence>
<protein>
    <submittedName>
        <fullName evidence="1">Uncharacterized protein</fullName>
    </submittedName>
</protein>
<accession>A0A0B6YPX4</accession>
<evidence type="ECO:0000313" key="1">
    <source>
        <dbReference type="EMBL" id="CEK57505.1"/>
    </source>
</evidence>
<dbReference type="AlphaFoldDB" id="A0A0B6YPX4"/>
<organism evidence="1">
    <name type="scientific">Arion vulgaris</name>
    <dbReference type="NCBI Taxonomy" id="1028688"/>
    <lineage>
        <taxon>Eukaryota</taxon>
        <taxon>Metazoa</taxon>
        <taxon>Spiralia</taxon>
        <taxon>Lophotrochozoa</taxon>
        <taxon>Mollusca</taxon>
        <taxon>Gastropoda</taxon>
        <taxon>Heterobranchia</taxon>
        <taxon>Euthyneura</taxon>
        <taxon>Panpulmonata</taxon>
        <taxon>Eupulmonata</taxon>
        <taxon>Stylommatophora</taxon>
        <taxon>Helicina</taxon>
        <taxon>Arionoidea</taxon>
        <taxon>Arionidae</taxon>
        <taxon>Arion</taxon>
    </lineage>
</organism>
<gene>
    <name evidence="1" type="primary">ORF30329</name>
</gene>
<dbReference type="EMBL" id="HACG01010640">
    <property type="protein sequence ID" value="CEK57505.1"/>
    <property type="molecule type" value="Transcribed_RNA"/>
</dbReference>
<reference evidence="1" key="1">
    <citation type="submission" date="2014-12" db="EMBL/GenBank/DDBJ databases">
        <title>Insight into the proteome of Arion vulgaris.</title>
        <authorList>
            <person name="Aradska J."/>
            <person name="Bulat T."/>
            <person name="Smidak R."/>
            <person name="Sarate P."/>
            <person name="Gangsoo J."/>
            <person name="Sialana F."/>
            <person name="Bilban M."/>
            <person name="Lubec G."/>
        </authorList>
    </citation>
    <scope>NUCLEOTIDE SEQUENCE</scope>
    <source>
        <tissue evidence="1">Skin</tissue>
    </source>
</reference>